<accession>A0A940S6M2</accession>
<evidence type="ECO:0000313" key="2">
    <source>
        <dbReference type="Proteomes" id="UP000677537"/>
    </source>
</evidence>
<evidence type="ECO:0000313" key="1">
    <source>
        <dbReference type="EMBL" id="MBP0492133.1"/>
    </source>
</evidence>
<proteinExistence type="predicted"/>
<keyword evidence="2" id="KW-1185">Reference proteome</keyword>
<dbReference type="Proteomes" id="UP000677537">
    <property type="component" value="Unassembled WGS sequence"/>
</dbReference>
<comment type="caution">
    <text evidence="1">The sequence shown here is derived from an EMBL/GenBank/DDBJ whole genome shotgun (WGS) entry which is preliminary data.</text>
</comment>
<dbReference type="RefSeq" id="WP_209371391.1">
    <property type="nucleotide sequence ID" value="NZ_JAGIZA010000003.1"/>
</dbReference>
<dbReference type="EMBL" id="JAGIZA010000003">
    <property type="protein sequence ID" value="MBP0492133.1"/>
    <property type="molecule type" value="Genomic_DNA"/>
</dbReference>
<gene>
    <name evidence="1" type="ORF">J5Y10_05005</name>
</gene>
<sequence>MTLSCEALRCLRVKHLPIGADFVRCVPKLEGNKPYTSEKDRLNACLRIAHELAEDGVFWTFSDEVGGDYVRVNRGTRAFRLICEMKS</sequence>
<dbReference type="AlphaFoldDB" id="A0A940S6M2"/>
<organism evidence="1 2">
    <name type="scientific">Roseomonas indoligenes</name>
    <dbReference type="NCBI Taxonomy" id="2820811"/>
    <lineage>
        <taxon>Bacteria</taxon>
        <taxon>Pseudomonadati</taxon>
        <taxon>Pseudomonadota</taxon>
        <taxon>Alphaproteobacteria</taxon>
        <taxon>Acetobacterales</taxon>
        <taxon>Roseomonadaceae</taxon>
        <taxon>Roseomonas</taxon>
    </lineage>
</organism>
<reference evidence="1" key="1">
    <citation type="submission" date="2021-03" db="EMBL/GenBank/DDBJ databases">
        <authorList>
            <person name="So Y."/>
        </authorList>
    </citation>
    <scope>NUCLEOTIDE SEQUENCE</scope>
    <source>
        <strain evidence="1">SG15</strain>
    </source>
</reference>
<name>A0A940S6M2_9PROT</name>
<protein>
    <submittedName>
        <fullName evidence="1">Uncharacterized protein</fullName>
    </submittedName>
</protein>